<dbReference type="RefSeq" id="WP_014342104.1">
    <property type="nucleotide sequence ID" value="NC_016838.1"/>
</dbReference>
<accession>A0A0H3H525</accession>
<dbReference type="PATRIC" id="fig|1125630.4.peg.5229"/>
<keyword evidence="1" id="KW-1133">Transmembrane helix</keyword>
<dbReference type="RefSeq" id="YP_005220847.1">
    <property type="nucleotide sequence ID" value="NC_016838.1"/>
</dbReference>
<reference evidence="3" key="1">
    <citation type="journal article" date="2012" name="J. Bacteriol.">
        <title>Complete genome sequence of Klebsiella pneumoniae subsp. pneumoniae HS11286, a multidrug-resistant strain isolated from human sputum.</title>
        <authorList>
            <person name="Liu P."/>
            <person name="Li P."/>
            <person name="Jiang X."/>
            <person name="Bi D."/>
            <person name="Xie Y."/>
            <person name="Tai C."/>
            <person name="Deng Z."/>
            <person name="Rajakumar K."/>
            <person name="Ou H.Y."/>
        </authorList>
    </citation>
    <scope>NUCLEOTIDE SEQUENCE [LARGE SCALE GENOMIC DNA]</scope>
    <source>
        <strain evidence="3">HS11286</strain>
        <plasmid evidence="3">pKPHS1</plasmid>
    </source>
</reference>
<dbReference type="EMBL" id="CP003223">
    <property type="protein sequence ID" value="AEW91948.1"/>
    <property type="molecule type" value="Genomic_DNA"/>
</dbReference>
<keyword evidence="1" id="KW-0812">Transmembrane</keyword>
<feature type="transmembrane region" description="Helical" evidence="1">
    <location>
        <begin position="6"/>
        <end position="24"/>
    </location>
</feature>
<dbReference type="KEGG" id="kpm:KPHS_p100400"/>
<dbReference type="Proteomes" id="UP000007841">
    <property type="component" value="Plasmid pKPHS1"/>
</dbReference>
<keyword evidence="3" id="KW-1185">Reference proteome</keyword>
<evidence type="ECO:0000313" key="3">
    <source>
        <dbReference type="Proteomes" id="UP000007841"/>
    </source>
</evidence>
<organism evidence="2 3">
    <name type="scientific">Klebsiella pneumoniae subsp. pneumoniae (strain HS11286)</name>
    <dbReference type="NCBI Taxonomy" id="1125630"/>
    <lineage>
        <taxon>Bacteria</taxon>
        <taxon>Pseudomonadati</taxon>
        <taxon>Pseudomonadota</taxon>
        <taxon>Gammaproteobacteria</taxon>
        <taxon>Enterobacterales</taxon>
        <taxon>Enterobacteriaceae</taxon>
        <taxon>Klebsiella/Raoultella group</taxon>
        <taxon>Klebsiella</taxon>
        <taxon>Klebsiella pneumoniae complex</taxon>
    </lineage>
</organism>
<keyword evidence="1" id="KW-0472">Membrane</keyword>
<gene>
    <name evidence="2" type="ordered locus">KPHS_p100400</name>
</gene>
<dbReference type="GeneID" id="11817936"/>
<evidence type="ECO:0000256" key="1">
    <source>
        <dbReference type="SAM" id="Phobius"/>
    </source>
</evidence>
<protein>
    <submittedName>
        <fullName evidence="2">Uncharacterized protein</fullName>
    </submittedName>
</protein>
<dbReference type="HOGENOM" id="CLU_2973449_0_0_6"/>
<evidence type="ECO:0000313" key="2">
    <source>
        <dbReference type="EMBL" id="AEW91948.1"/>
    </source>
</evidence>
<dbReference type="AlphaFoldDB" id="A0A0H3H525"/>
<name>A0A0H3H525_KLEPH</name>
<keyword evidence="2" id="KW-0614">Plasmid</keyword>
<proteinExistence type="predicted"/>
<geneLocation type="plasmid" evidence="2 3">
    <name>pKPHS1</name>
</geneLocation>
<sequence>MIVFLGVGFVIGTLVMLSCINDYVKRGLMERRGRVYRIIDITNTLKETGDDRPE</sequence>